<dbReference type="STRING" id="1127673.GLIP_3393"/>
<proteinExistence type="predicted"/>
<evidence type="ECO:0000313" key="3">
    <source>
        <dbReference type="EMBL" id="GAC16007.1"/>
    </source>
</evidence>
<comment type="caution">
    <text evidence="3">The sequence shown here is derived from an EMBL/GenBank/DDBJ whole genome shotgun (WGS) entry which is preliminary data.</text>
</comment>
<dbReference type="eggNOG" id="COG2370">
    <property type="taxonomic scope" value="Bacteria"/>
</dbReference>
<keyword evidence="2" id="KW-0732">Signal</keyword>
<organism evidence="3 4">
    <name type="scientific">Aliiglaciecola lipolytica E3</name>
    <dbReference type="NCBI Taxonomy" id="1127673"/>
    <lineage>
        <taxon>Bacteria</taxon>
        <taxon>Pseudomonadati</taxon>
        <taxon>Pseudomonadota</taxon>
        <taxon>Gammaproteobacteria</taxon>
        <taxon>Alteromonadales</taxon>
        <taxon>Alteromonadaceae</taxon>
        <taxon>Aliiglaciecola</taxon>
    </lineage>
</organism>
<feature type="transmembrane region" description="Helical" evidence="1">
    <location>
        <begin position="197"/>
        <end position="220"/>
    </location>
</feature>
<feature type="transmembrane region" description="Helical" evidence="1">
    <location>
        <begin position="323"/>
        <end position="348"/>
    </location>
</feature>
<gene>
    <name evidence="3" type="ORF">GLIP_3393</name>
</gene>
<feature type="chain" id="PRO_5003897379" description="HupE/UreJ family protein" evidence="2">
    <location>
        <begin position="22"/>
        <end position="380"/>
    </location>
</feature>
<feature type="transmembrane region" description="Helical" evidence="1">
    <location>
        <begin position="240"/>
        <end position="262"/>
    </location>
</feature>
<dbReference type="InterPro" id="IPR032809">
    <property type="entry name" value="Put_HupE_UreJ"/>
</dbReference>
<evidence type="ECO:0000313" key="4">
    <source>
        <dbReference type="Proteomes" id="UP000006334"/>
    </source>
</evidence>
<keyword evidence="4" id="KW-1185">Reference proteome</keyword>
<keyword evidence="1" id="KW-0472">Membrane</keyword>
<protein>
    <recommendedName>
        <fullName evidence="5">HupE/UreJ family protein</fullName>
    </recommendedName>
</protein>
<reference evidence="3 4" key="1">
    <citation type="journal article" date="2017" name="Antonie Van Leeuwenhoek">
        <title>Rhizobium rhizosphaerae sp. nov., a novel species isolated from rice rhizosphere.</title>
        <authorList>
            <person name="Zhao J.J."/>
            <person name="Zhang J."/>
            <person name="Zhang R.J."/>
            <person name="Zhang C.W."/>
            <person name="Yin H.Q."/>
            <person name="Zhang X.X."/>
        </authorList>
    </citation>
    <scope>NUCLEOTIDE SEQUENCE [LARGE SCALE GENOMIC DNA]</scope>
    <source>
        <strain evidence="3 4">E3</strain>
    </source>
</reference>
<feature type="transmembrane region" description="Helical" evidence="1">
    <location>
        <begin position="292"/>
        <end position="311"/>
    </location>
</feature>
<keyword evidence="1" id="KW-1133">Transmembrane helix</keyword>
<feature type="signal peptide" evidence="2">
    <location>
        <begin position="1"/>
        <end position="21"/>
    </location>
</feature>
<dbReference type="AlphaFoldDB" id="K6YCT6"/>
<dbReference type="EMBL" id="BAEN01000065">
    <property type="protein sequence ID" value="GAC16007.1"/>
    <property type="molecule type" value="Genomic_DNA"/>
</dbReference>
<dbReference type="RefSeq" id="WP_008845810.1">
    <property type="nucleotide sequence ID" value="NZ_BAEN01000065.1"/>
</dbReference>
<dbReference type="Proteomes" id="UP000006334">
    <property type="component" value="Unassembled WGS sequence"/>
</dbReference>
<name>K6YCT6_9ALTE</name>
<evidence type="ECO:0000256" key="2">
    <source>
        <dbReference type="SAM" id="SignalP"/>
    </source>
</evidence>
<dbReference type="OrthoDB" id="9808870at2"/>
<feature type="transmembrane region" description="Helical" evidence="1">
    <location>
        <begin position="355"/>
        <end position="377"/>
    </location>
</feature>
<evidence type="ECO:0008006" key="5">
    <source>
        <dbReference type="Google" id="ProtNLM"/>
    </source>
</evidence>
<dbReference type="Pfam" id="PF13795">
    <property type="entry name" value="HupE_UreJ_2"/>
    <property type="match status" value="1"/>
</dbReference>
<feature type="transmembrane region" description="Helical" evidence="1">
    <location>
        <begin position="268"/>
        <end position="285"/>
    </location>
</feature>
<accession>K6YCT6</accession>
<keyword evidence="1" id="KW-0812">Transmembrane</keyword>
<sequence length="380" mass="42092">MKRVLTILFICFIVCFSLLPAAHGHQLSTGYLSLNVSESQSNKLDGQLQVRLFDLERSVGLDKNLDGQLLWREVTERQAQIEAYLLSQFIISSGQNPCAISISPTLQTDMHFDEGYLVANLQAECKGDISQQPLAIQYSAVFSEDADHKLLVNVTGFGQSTSELISGVIDLDSQRLEFAANQSHAFDTFVTYVYQGIVHIFIGLDHILFLVVLMMSCVLYRDDGKWHSRPKLSGVLKSAAWIVTAFTLAHSITLTATAMNWISPSSRWVEFGIAISVLLTALNNLKPIIIKLGWITFGFGLIHGMGFASVLSELGLSAQHQVLSILAFNLGVELGQLAILGIVIPLFFVCRHYQLYRLLVLKFGSLAIGLIALNWAIQRF</sequence>
<evidence type="ECO:0000256" key="1">
    <source>
        <dbReference type="SAM" id="Phobius"/>
    </source>
</evidence>